<sequence length="257" mass="29487">MNPQFQPVRPVRAYEAIVRQVEEAIYRGDFLPGQHLPSEKDLMRQFHVSRATIREALRVLENAGFIKSHHGSSVGGAVVQEFSTDLLQKALVSLFSRTHKISLIELLQFRLVIESTTTYLVAMFHTKEQLEQLLTIHNDMKTLITTGMAEAFQQADTMFHQLIADSAQNELFRLCHHVVLNVVEDVLKDGSGEKQWKADFMQETWERHDHILQAIQEQNGYAASNLVLRDLSDHYAPYISDAERSRLTQLVDSYARQ</sequence>
<keyword evidence="6" id="KW-1185">Reference proteome</keyword>
<keyword evidence="2" id="KW-0238">DNA-binding</keyword>
<evidence type="ECO:0000259" key="4">
    <source>
        <dbReference type="PROSITE" id="PS50949"/>
    </source>
</evidence>
<dbReference type="SUPFAM" id="SSF48008">
    <property type="entry name" value="GntR ligand-binding domain-like"/>
    <property type="match status" value="1"/>
</dbReference>
<dbReference type="Proteomes" id="UP000597444">
    <property type="component" value="Unassembled WGS sequence"/>
</dbReference>
<dbReference type="InterPro" id="IPR036390">
    <property type="entry name" value="WH_DNA-bd_sf"/>
</dbReference>
<gene>
    <name evidence="5" type="primary">pdhR_2</name>
    <name evidence="5" type="ORF">KSF_067200</name>
</gene>
<dbReference type="PRINTS" id="PR00035">
    <property type="entry name" value="HTHGNTR"/>
</dbReference>
<dbReference type="SMART" id="SM00895">
    <property type="entry name" value="FCD"/>
    <property type="match status" value="1"/>
</dbReference>
<dbReference type="AlphaFoldDB" id="A0A8J3ITU4"/>
<evidence type="ECO:0000256" key="3">
    <source>
        <dbReference type="ARBA" id="ARBA00023163"/>
    </source>
</evidence>
<evidence type="ECO:0000313" key="6">
    <source>
        <dbReference type="Proteomes" id="UP000597444"/>
    </source>
</evidence>
<dbReference type="InterPro" id="IPR008920">
    <property type="entry name" value="TF_FadR/GntR_C"/>
</dbReference>
<dbReference type="Pfam" id="PF00392">
    <property type="entry name" value="GntR"/>
    <property type="match status" value="1"/>
</dbReference>
<evidence type="ECO:0000256" key="2">
    <source>
        <dbReference type="ARBA" id="ARBA00023125"/>
    </source>
</evidence>
<comment type="caution">
    <text evidence="5">The sequence shown here is derived from an EMBL/GenBank/DDBJ whole genome shotgun (WGS) entry which is preliminary data.</text>
</comment>
<evidence type="ECO:0000313" key="5">
    <source>
        <dbReference type="EMBL" id="GHO96672.1"/>
    </source>
</evidence>
<proteinExistence type="predicted"/>
<evidence type="ECO:0000256" key="1">
    <source>
        <dbReference type="ARBA" id="ARBA00023015"/>
    </source>
</evidence>
<dbReference type="GO" id="GO:0003677">
    <property type="term" value="F:DNA binding"/>
    <property type="evidence" value="ECO:0007669"/>
    <property type="project" value="UniProtKB-KW"/>
</dbReference>
<dbReference type="PROSITE" id="PS50949">
    <property type="entry name" value="HTH_GNTR"/>
    <property type="match status" value="1"/>
</dbReference>
<dbReference type="SUPFAM" id="SSF46785">
    <property type="entry name" value="Winged helix' DNA-binding domain"/>
    <property type="match status" value="1"/>
</dbReference>
<name>A0A8J3ITU4_9CHLR</name>
<dbReference type="RefSeq" id="WP_220207278.1">
    <property type="nucleotide sequence ID" value="NZ_BNJK01000001.1"/>
</dbReference>
<protein>
    <submittedName>
        <fullName evidence="5">GntR family transcriptional regulator</fullName>
    </submittedName>
</protein>
<reference evidence="5" key="1">
    <citation type="submission" date="2020-10" db="EMBL/GenBank/DDBJ databases">
        <title>Taxonomic study of unclassified bacteria belonging to the class Ktedonobacteria.</title>
        <authorList>
            <person name="Yabe S."/>
            <person name="Wang C.M."/>
            <person name="Zheng Y."/>
            <person name="Sakai Y."/>
            <person name="Cavaletti L."/>
            <person name="Monciardini P."/>
            <person name="Donadio S."/>
        </authorList>
    </citation>
    <scope>NUCLEOTIDE SEQUENCE</scope>
    <source>
        <strain evidence="5">ID150040</strain>
    </source>
</reference>
<dbReference type="PANTHER" id="PTHR43537:SF5">
    <property type="entry name" value="UXU OPERON TRANSCRIPTIONAL REGULATOR"/>
    <property type="match status" value="1"/>
</dbReference>
<dbReference type="SMART" id="SM00345">
    <property type="entry name" value="HTH_GNTR"/>
    <property type="match status" value="1"/>
</dbReference>
<feature type="domain" description="HTH gntR-type" evidence="4">
    <location>
        <begin position="11"/>
        <end position="82"/>
    </location>
</feature>
<dbReference type="InterPro" id="IPR000524">
    <property type="entry name" value="Tscrpt_reg_HTH_GntR"/>
</dbReference>
<organism evidence="5 6">
    <name type="scientific">Reticulibacter mediterranei</name>
    <dbReference type="NCBI Taxonomy" id="2778369"/>
    <lineage>
        <taxon>Bacteria</taxon>
        <taxon>Bacillati</taxon>
        <taxon>Chloroflexota</taxon>
        <taxon>Ktedonobacteria</taxon>
        <taxon>Ktedonobacterales</taxon>
        <taxon>Reticulibacteraceae</taxon>
        <taxon>Reticulibacter</taxon>
    </lineage>
</organism>
<dbReference type="Gene3D" id="1.10.10.10">
    <property type="entry name" value="Winged helix-like DNA-binding domain superfamily/Winged helix DNA-binding domain"/>
    <property type="match status" value="1"/>
</dbReference>
<dbReference type="InterPro" id="IPR036388">
    <property type="entry name" value="WH-like_DNA-bd_sf"/>
</dbReference>
<dbReference type="EMBL" id="BNJK01000001">
    <property type="protein sequence ID" value="GHO96672.1"/>
    <property type="molecule type" value="Genomic_DNA"/>
</dbReference>
<dbReference type="Gene3D" id="1.20.120.530">
    <property type="entry name" value="GntR ligand-binding domain-like"/>
    <property type="match status" value="1"/>
</dbReference>
<keyword evidence="3" id="KW-0804">Transcription</keyword>
<dbReference type="Pfam" id="PF07729">
    <property type="entry name" value="FCD"/>
    <property type="match status" value="1"/>
</dbReference>
<dbReference type="GO" id="GO:0003700">
    <property type="term" value="F:DNA-binding transcription factor activity"/>
    <property type="evidence" value="ECO:0007669"/>
    <property type="project" value="InterPro"/>
</dbReference>
<dbReference type="InterPro" id="IPR011711">
    <property type="entry name" value="GntR_C"/>
</dbReference>
<dbReference type="PANTHER" id="PTHR43537">
    <property type="entry name" value="TRANSCRIPTIONAL REGULATOR, GNTR FAMILY"/>
    <property type="match status" value="1"/>
</dbReference>
<accession>A0A8J3ITU4</accession>
<dbReference type="CDD" id="cd07377">
    <property type="entry name" value="WHTH_GntR"/>
    <property type="match status" value="1"/>
</dbReference>
<keyword evidence="1" id="KW-0805">Transcription regulation</keyword>